<dbReference type="InterPro" id="IPR014729">
    <property type="entry name" value="Rossmann-like_a/b/a_fold"/>
</dbReference>
<dbReference type="SUPFAM" id="SSF56235">
    <property type="entry name" value="N-terminal nucleophile aminohydrolases (Ntn hydrolases)"/>
    <property type="match status" value="1"/>
</dbReference>
<keyword evidence="6 12" id="KW-0067">ATP-binding</keyword>
<dbReference type="GO" id="GO:0004066">
    <property type="term" value="F:asparagine synthase (glutamine-hydrolyzing) activity"/>
    <property type="evidence" value="ECO:0007669"/>
    <property type="project" value="UniProtKB-EC"/>
</dbReference>
<evidence type="ECO:0000256" key="7">
    <source>
        <dbReference type="ARBA" id="ARBA00022888"/>
    </source>
</evidence>
<dbReference type="SUPFAM" id="SSF52402">
    <property type="entry name" value="Adenine nucleotide alpha hydrolases-like"/>
    <property type="match status" value="1"/>
</dbReference>
<dbReference type="KEGG" id="vg:80517488"/>
<reference evidence="15" key="2">
    <citation type="journal article" date="2018" name="Nat. Commun.">
        <title>Tailed giant Tupanvirus possesses the most complete translational apparatus of the known virosphere.</title>
        <authorList>
            <person name="Abrahao J."/>
            <person name="Silva L."/>
            <person name="Silva L.S."/>
            <person name="Khalil J.Y.B."/>
            <person name="Rodrigues R."/>
            <person name="Arantes T."/>
            <person name="Assis F."/>
            <person name="Boratto P."/>
            <person name="Andrade M."/>
            <person name="Kroon E.G."/>
            <person name="Ribeiro B."/>
            <person name="Bergier I."/>
            <person name="Seligmann H."/>
            <person name="Ghigo E."/>
            <person name="Colson P."/>
            <person name="Levasseur A."/>
            <person name="Kroemer G."/>
            <person name="Raoult D."/>
            <person name="La Scola B."/>
        </authorList>
    </citation>
    <scope>NUCLEOTIDE SEQUENCE [LARGE SCALE GENOMIC DNA]</scope>
    <source>
        <strain evidence="15">Deep ocean</strain>
    </source>
</reference>
<evidence type="ECO:0000256" key="8">
    <source>
        <dbReference type="ARBA" id="ARBA00022962"/>
    </source>
</evidence>
<dbReference type="InterPro" id="IPR017932">
    <property type="entry name" value="GATase_2_dom"/>
</dbReference>
<evidence type="ECO:0000313" key="15">
    <source>
        <dbReference type="EMBL" id="QKU34178.1"/>
    </source>
</evidence>
<dbReference type="EC" id="6.3.5.4" evidence="2"/>
<dbReference type="PANTHER" id="PTHR11772:SF23">
    <property type="entry name" value="ASPARAGINE SYNTHETASE [GLUTAMINE-HYDROLYZING]"/>
    <property type="match status" value="1"/>
</dbReference>
<sequence>MCGIICLLQYGSGGIEIEKALECLNKLKDRGPDKQSFVNHKMDNCEVFMGFARLAIMDTSDAGLQPFHDEKDNSVICNGEIYNYKELAKSHNIQMKTDCDCEILLPLYDKVGFRNMILTELDAEFATVILSKYESKIYAARDRYGVRPLFYGYNKTTKTIGFASELGALHSVMEFVEQVKPNMMFSIDLNKNSDDVSLLIEKTSYYSYDSLIANIHLNNGKYIQEQIRYYLTEAVKKRLYADRPIGFLLSGGLDSSLIVAIATRILGPDNIVCFSIGIEGSPDVEAAKKVVEFLGIKQHHIIPFSVEQGLDVLPQVIKILGSYDITTIRASTPQYIMAQYISKNTNIKVLLSGEGSDEIHGSYRYFRDAPDVFRFHAETIRLLEELYLFDNKRTDRTMAGNGLEVRVPFLDFEYVEFITRINPYLLMYSTDFMEKQIVRDSFKGYLPNEILYRSKEAFSDAVSNSDTNWAATIQMIANKEISDSDLVDNEFVINRPRTKDALYFRRIFNNIYPGRDNVLPHYWLPRFQKEEVLDPSARVLKCY</sequence>
<reference evidence="15" key="1">
    <citation type="submission" date="2017-06" db="EMBL/GenBank/DDBJ databases">
        <authorList>
            <person name="Assis F.L."/>
            <person name="Abrahao J.S."/>
            <person name="Silva L."/>
            <person name="Khalil J.B."/>
            <person name="Rodrigues R."/>
            <person name="Silva L.S."/>
            <person name="Boratto P."/>
            <person name="Andrade M."/>
            <person name="Kroon E.G."/>
            <person name="Ribeiro B."/>
            <person name="Bergier I."/>
            <person name="Seligmann H."/>
            <person name="Ghigo E."/>
            <person name="Colson P."/>
            <person name="Levasseur A."/>
            <person name="Raoult D."/>
            <person name="Scola B.L."/>
        </authorList>
    </citation>
    <scope>NUCLEOTIDE SEQUENCE</scope>
    <source>
        <strain evidence="15">Deep ocean</strain>
    </source>
</reference>
<feature type="binding site" evidence="12">
    <location>
        <begin position="352"/>
        <end position="353"/>
    </location>
    <ligand>
        <name>ATP</name>
        <dbReference type="ChEBI" id="CHEBI:30616"/>
    </ligand>
</feature>
<feature type="site" description="Important for beta-aspartyl-AMP intermediate formation" evidence="13">
    <location>
        <position position="354"/>
    </location>
</feature>
<dbReference type="Pfam" id="PF00733">
    <property type="entry name" value="Asn_synthase"/>
    <property type="match status" value="2"/>
</dbReference>
<dbReference type="RefSeq" id="YP_010780797.1">
    <property type="nucleotide sequence ID" value="NC_075038.1"/>
</dbReference>
<evidence type="ECO:0000256" key="11">
    <source>
        <dbReference type="PIRSR" id="PIRSR001589-1"/>
    </source>
</evidence>
<proteinExistence type="predicted"/>
<dbReference type="CDD" id="cd01991">
    <property type="entry name" value="Asn_synthase_B_C"/>
    <property type="match status" value="1"/>
</dbReference>
<keyword evidence="4 11" id="KW-0028">Amino-acid biosynthesis</keyword>
<dbReference type="NCBIfam" id="TIGR01536">
    <property type="entry name" value="asn_synth_AEB"/>
    <property type="match status" value="1"/>
</dbReference>
<name>A0A6N1NQM4_9VIRU</name>
<feature type="binding site" evidence="12">
    <location>
        <position position="248"/>
    </location>
    <ligand>
        <name>ATP</name>
        <dbReference type="ChEBI" id="CHEBI:30616"/>
    </ligand>
</feature>
<evidence type="ECO:0000256" key="5">
    <source>
        <dbReference type="ARBA" id="ARBA00022741"/>
    </source>
</evidence>
<evidence type="ECO:0000256" key="4">
    <source>
        <dbReference type="ARBA" id="ARBA00022605"/>
    </source>
</evidence>
<dbReference type="InterPro" id="IPR001962">
    <property type="entry name" value="Asn_synthase"/>
</dbReference>
<evidence type="ECO:0000256" key="9">
    <source>
        <dbReference type="ARBA" id="ARBA00030234"/>
    </source>
</evidence>
<dbReference type="InterPro" id="IPR006426">
    <property type="entry name" value="Asn_synth_AEB"/>
</dbReference>
<evidence type="ECO:0000256" key="3">
    <source>
        <dbReference type="ARBA" id="ARBA00022598"/>
    </source>
</evidence>
<dbReference type="GeneID" id="80517488"/>
<dbReference type="PANTHER" id="PTHR11772">
    <property type="entry name" value="ASPARAGINE SYNTHETASE"/>
    <property type="match status" value="1"/>
</dbReference>
<evidence type="ECO:0000256" key="1">
    <source>
        <dbReference type="ARBA" id="ARBA00005187"/>
    </source>
</evidence>
<dbReference type="InterPro" id="IPR029055">
    <property type="entry name" value="Ntn_hydrolases_N"/>
</dbReference>
<accession>A0A6N1NQM4</accession>
<evidence type="ECO:0000256" key="6">
    <source>
        <dbReference type="ARBA" id="ARBA00022840"/>
    </source>
</evidence>
<keyword evidence="8 11" id="KW-0315">Glutamine amidotransferase</keyword>
<evidence type="ECO:0000256" key="2">
    <source>
        <dbReference type="ARBA" id="ARBA00012737"/>
    </source>
</evidence>
<dbReference type="Gene3D" id="3.40.50.620">
    <property type="entry name" value="HUPs"/>
    <property type="match status" value="1"/>
</dbReference>
<dbReference type="PROSITE" id="PS51278">
    <property type="entry name" value="GATASE_TYPE_2"/>
    <property type="match status" value="1"/>
</dbReference>
<comment type="pathway">
    <text evidence="1">Amino-acid biosynthesis; L-asparagine biosynthesis; L-asparagine from L-aspartate (L-Gln route): step 1/1.</text>
</comment>
<feature type="binding site" evidence="12">
    <location>
        <position position="276"/>
    </location>
    <ligand>
        <name>ATP</name>
        <dbReference type="ChEBI" id="CHEBI:30616"/>
    </ligand>
</feature>
<evidence type="ECO:0000256" key="10">
    <source>
        <dbReference type="ARBA" id="ARBA00048741"/>
    </source>
</evidence>
<dbReference type="InterPro" id="IPR033738">
    <property type="entry name" value="AsnB_N"/>
</dbReference>
<dbReference type="InterPro" id="IPR050795">
    <property type="entry name" value="Asn_Synthetase"/>
</dbReference>
<keyword evidence="5 12" id="KW-0547">Nucleotide-binding</keyword>
<keyword evidence="7 11" id="KW-0061">Asparagine biosynthesis</keyword>
<dbReference type="GO" id="GO:0005524">
    <property type="term" value="F:ATP binding"/>
    <property type="evidence" value="ECO:0007669"/>
    <property type="project" value="UniProtKB-KW"/>
</dbReference>
<dbReference type="GO" id="GO:0006529">
    <property type="term" value="P:asparagine biosynthetic process"/>
    <property type="evidence" value="ECO:0007669"/>
    <property type="project" value="UniProtKB-KW"/>
</dbReference>
<dbReference type="Gene3D" id="3.60.20.10">
    <property type="entry name" value="Glutamine Phosphoribosylpyrophosphate, subunit 1, domain 1"/>
    <property type="match status" value="1"/>
</dbReference>
<dbReference type="Pfam" id="PF13537">
    <property type="entry name" value="GATase_7"/>
    <property type="match status" value="1"/>
</dbReference>
<dbReference type="EMBL" id="MF405918">
    <property type="protein sequence ID" value="QKU34178.1"/>
    <property type="molecule type" value="Genomic_DNA"/>
</dbReference>
<keyword evidence="3" id="KW-0436">Ligase</keyword>
<evidence type="ECO:0000256" key="12">
    <source>
        <dbReference type="PIRSR" id="PIRSR001589-2"/>
    </source>
</evidence>
<organism evidence="15">
    <name type="scientific">Tupanvirus deep ocean</name>
    <dbReference type="NCBI Taxonomy" id="2126984"/>
    <lineage>
        <taxon>Viruses</taxon>
        <taxon>Varidnaviria</taxon>
        <taxon>Bamfordvirae</taxon>
        <taxon>Nucleocytoviricota</taxon>
        <taxon>Megaviricetes</taxon>
        <taxon>Imitervirales</taxon>
        <taxon>Mimiviridae</taxon>
        <taxon>Megamimivirinae</taxon>
        <taxon>Tupanvirus</taxon>
        <taxon>Tupanvirus altamarinense</taxon>
    </lineage>
</organism>
<comment type="catalytic activity">
    <reaction evidence="10">
        <text>L-aspartate + L-glutamine + ATP + H2O = L-asparagine + L-glutamate + AMP + diphosphate + H(+)</text>
        <dbReference type="Rhea" id="RHEA:12228"/>
        <dbReference type="ChEBI" id="CHEBI:15377"/>
        <dbReference type="ChEBI" id="CHEBI:15378"/>
        <dbReference type="ChEBI" id="CHEBI:29985"/>
        <dbReference type="ChEBI" id="CHEBI:29991"/>
        <dbReference type="ChEBI" id="CHEBI:30616"/>
        <dbReference type="ChEBI" id="CHEBI:33019"/>
        <dbReference type="ChEBI" id="CHEBI:58048"/>
        <dbReference type="ChEBI" id="CHEBI:58359"/>
        <dbReference type="ChEBI" id="CHEBI:456215"/>
        <dbReference type="EC" id="6.3.5.4"/>
    </reaction>
</comment>
<feature type="binding site" evidence="12">
    <location>
        <position position="100"/>
    </location>
    <ligand>
        <name>L-glutamine</name>
        <dbReference type="ChEBI" id="CHEBI:58359"/>
    </ligand>
</feature>
<evidence type="ECO:0000256" key="13">
    <source>
        <dbReference type="PIRSR" id="PIRSR001589-3"/>
    </source>
</evidence>
<feature type="domain" description="Glutamine amidotransferase type-2" evidence="14">
    <location>
        <begin position="2"/>
        <end position="190"/>
    </location>
</feature>
<feature type="active site" description="For GATase activity" evidence="11">
    <location>
        <position position="2"/>
    </location>
</feature>
<dbReference type="CDD" id="cd00712">
    <property type="entry name" value="AsnB"/>
    <property type="match status" value="1"/>
</dbReference>
<dbReference type="PIRSF" id="PIRSF001589">
    <property type="entry name" value="Asn_synthetase_glu-h"/>
    <property type="match status" value="1"/>
</dbReference>
<evidence type="ECO:0000259" key="14">
    <source>
        <dbReference type="PROSITE" id="PS51278"/>
    </source>
</evidence>
<protein>
    <recommendedName>
        <fullName evidence="2">asparagine synthase (glutamine-hydrolyzing)</fullName>
        <ecNumber evidence="2">6.3.5.4</ecNumber>
    </recommendedName>
    <alternativeName>
        <fullName evidence="9">Glutamine-dependent asparagine synthetase</fullName>
    </alternativeName>
</protein>